<evidence type="ECO:0000313" key="1">
    <source>
        <dbReference type="EMBL" id="JAD55166.1"/>
    </source>
</evidence>
<protein>
    <submittedName>
        <fullName evidence="1">Uncharacterized protein</fullName>
    </submittedName>
</protein>
<proteinExistence type="predicted"/>
<dbReference type="EMBL" id="GBRH01242729">
    <property type="protein sequence ID" value="JAD55166.1"/>
    <property type="molecule type" value="Transcribed_RNA"/>
</dbReference>
<accession>A0A0A9AVN4</accession>
<name>A0A0A9AVN4_ARUDO</name>
<organism evidence="1">
    <name type="scientific">Arundo donax</name>
    <name type="common">Giant reed</name>
    <name type="synonym">Donax arundinaceus</name>
    <dbReference type="NCBI Taxonomy" id="35708"/>
    <lineage>
        <taxon>Eukaryota</taxon>
        <taxon>Viridiplantae</taxon>
        <taxon>Streptophyta</taxon>
        <taxon>Embryophyta</taxon>
        <taxon>Tracheophyta</taxon>
        <taxon>Spermatophyta</taxon>
        <taxon>Magnoliopsida</taxon>
        <taxon>Liliopsida</taxon>
        <taxon>Poales</taxon>
        <taxon>Poaceae</taxon>
        <taxon>PACMAD clade</taxon>
        <taxon>Arundinoideae</taxon>
        <taxon>Arundineae</taxon>
        <taxon>Arundo</taxon>
    </lineage>
</organism>
<dbReference type="AlphaFoldDB" id="A0A0A9AVN4"/>
<reference evidence="1" key="1">
    <citation type="submission" date="2014-09" db="EMBL/GenBank/DDBJ databases">
        <authorList>
            <person name="Magalhaes I.L.F."/>
            <person name="Oliveira U."/>
            <person name="Santos F.R."/>
            <person name="Vidigal T.H.D.A."/>
            <person name="Brescovit A.D."/>
            <person name="Santos A.J."/>
        </authorList>
    </citation>
    <scope>NUCLEOTIDE SEQUENCE</scope>
    <source>
        <tissue evidence="1">Shoot tissue taken approximately 20 cm above the soil surface</tissue>
    </source>
</reference>
<reference evidence="1" key="2">
    <citation type="journal article" date="2015" name="Data Brief">
        <title>Shoot transcriptome of the giant reed, Arundo donax.</title>
        <authorList>
            <person name="Barrero R.A."/>
            <person name="Guerrero F.D."/>
            <person name="Moolhuijzen P."/>
            <person name="Goolsby J.A."/>
            <person name="Tidwell J."/>
            <person name="Bellgard S.E."/>
            <person name="Bellgard M.I."/>
        </authorList>
    </citation>
    <scope>NUCLEOTIDE SEQUENCE</scope>
    <source>
        <tissue evidence="1">Shoot tissue taken approximately 20 cm above the soil surface</tissue>
    </source>
</reference>
<sequence>MKFCAAMRIEKGGKLDEYLMPYASDWCQCSSNRFRIANVPLSKFGENL</sequence>